<evidence type="ECO:0000313" key="3">
    <source>
        <dbReference type="Proteomes" id="UP000305282"/>
    </source>
</evidence>
<dbReference type="AlphaFoldDB" id="A0A4S5EL09"/>
<gene>
    <name evidence="2" type="ORF">E7Y31_14250</name>
</gene>
<accession>A0A4S5EL09</accession>
<proteinExistence type="predicted"/>
<name>A0A4S5EL09_9ACTN</name>
<organism evidence="2 3">
    <name type="scientific">Candidatus Frankia alpina</name>
    <dbReference type="NCBI Taxonomy" id="2699483"/>
    <lineage>
        <taxon>Bacteria</taxon>
        <taxon>Bacillati</taxon>
        <taxon>Actinomycetota</taxon>
        <taxon>Actinomycetes</taxon>
        <taxon>Frankiales</taxon>
        <taxon>Frankiaceae</taxon>
        <taxon>Frankia</taxon>
    </lineage>
</organism>
<sequence>MTRTQTPARKIRDTTTGRTGQTRSTRVGRGTTGLGPDHGPATSDGTGRANGPQRVMVTWDDGTHDDVPADSLDNR</sequence>
<feature type="compositionally biased region" description="Basic and acidic residues" evidence="1">
    <location>
        <begin position="61"/>
        <end position="75"/>
    </location>
</feature>
<protein>
    <submittedName>
        <fullName evidence="2">Uncharacterized protein</fullName>
    </submittedName>
</protein>
<reference evidence="2 3" key="1">
    <citation type="submission" date="2019-04" db="EMBL/GenBank/DDBJ databases">
        <title>Draft genome sequences for three unisolated Alnus-infective Frankia Sp+ strains, AgTrS, AiOr and AvVan, the first sequenced Frankia strains able to sporulate in-planta.</title>
        <authorList>
            <person name="Bethencourt L."/>
            <person name="Vautrin F."/>
            <person name="Taib N."/>
            <person name="Dubost A."/>
            <person name="Castro-Garcia L."/>
            <person name="Imbaud O."/>
            <person name="Abrouk D."/>
            <person name="Fournier P."/>
            <person name="Briolay J."/>
            <person name="Nguyen A."/>
            <person name="Normand P."/>
            <person name="Fernandez M.P."/>
            <person name="Brochier-Armanet C."/>
            <person name="Herrera-Belaroussi A."/>
        </authorList>
    </citation>
    <scope>NUCLEOTIDE SEQUENCE [LARGE SCALE GENOMIC DNA]</scope>
    <source>
        <strain evidence="2 3">AvVan</strain>
    </source>
</reference>
<feature type="region of interest" description="Disordered" evidence="1">
    <location>
        <begin position="1"/>
        <end position="75"/>
    </location>
</feature>
<keyword evidence="3" id="KW-1185">Reference proteome</keyword>
<evidence type="ECO:0000256" key="1">
    <source>
        <dbReference type="SAM" id="MobiDB-lite"/>
    </source>
</evidence>
<dbReference type="EMBL" id="SSXH01000351">
    <property type="protein sequence ID" value="THJ72642.1"/>
    <property type="molecule type" value="Genomic_DNA"/>
</dbReference>
<feature type="compositionally biased region" description="Low complexity" evidence="1">
    <location>
        <begin position="16"/>
        <end position="29"/>
    </location>
</feature>
<evidence type="ECO:0000313" key="2">
    <source>
        <dbReference type="EMBL" id="THJ72642.1"/>
    </source>
</evidence>
<comment type="caution">
    <text evidence="2">The sequence shown here is derived from an EMBL/GenBank/DDBJ whole genome shotgun (WGS) entry which is preliminary data.</text>
</comment>
<dbReference type="Proteomes" id="UP000305282">
    <property type="component" value="Unassembled WGS sequence"/>
</dbReference>
<dbReference type="RefSeq" id="WP_136448574.1">
    <property type="nucleotide sequence ID" value="NZ_CADCWT010000026.1"/>
</dbReference>